<keyword evidence="2" id="KW-1185">Reference proteome</keyword>
<dbReference type="EMBL" id="JAHZUY010000041">
    <property type="protein sequence ID" value="MBW8270478.1"/>
    <property type="molecule type" value="Genomic_DNA"/>
</dbReference>
<gene>
    <name evidence="1" type="ORF">K1J50_13405</name>
</gene>
<comment type="caution">
    <text evidence="1">The sequence shown here is derived from an EMBL/GenBank/DDBJ whole genome shotgun (WGS) entry which is preliminary data.</text>
</comment>
<organism evidence="1 2">
    <name type="scientific">Caldovatus aquaticus</name>
    <dbReference type="NCBI Taxonomy" id="2865671"/>
    <lineage>
        <taxon>Bacteria</taxon>
        <taxon>Pseudomonadati</taxon>
        <taxon>Pseudomonadota</taxon>
        <taxon>Alphaproteobacteria</taxon>
        <taxon>Acetobacterales</taxon>
        <taxon>Roseomonadaceae</taxon>
        <taxon>Caldovatus</taxon>
    </lineage>
</organism>
<reference evidence="1 2" key="1">
    <citation type="submission" date="2021-08" db="EMBL/GenBank/DDBJ databases">
        <title>Caldovatus sediminis gen. nov., sp. nov., a moderately thermophilic bacterium isolated from a hot spring.</title>
        <authorList>
            <person name="Hu C.-J."/>
            <person name="Li W.-J."/>
            <person name="Xian W.-D."/>
        </authorList>
    </citation>
    <scope>NUCLEOTIDE SEQUENCE [LARGE SCALE GENOMIC DNA]</scope>
    <source>
        <strain evidence="1 2">SYSU G05006</strain>
    </source>
</reference>
<dbReference type="RefSeq" id="WP_220118219.1">
    <property type="nucleotide sequence ID" value="NZ_JAHZUY010000041.1"/>
</dbReference>
<name>A0ABS7F5A1_9PROT</name>
<dbReference type="Proteomes" id="UP001519924">
    <property type="component" value="Unassembled WGS sequence"/>
</dbReference>
<protein>
    <submittedName>
        <fullName evidence="1">Uncharacterized protein</fullName>
    </submittedName>
</protein>
<evidence type="ECO:0000313" key="2">
    <source>
        <dbReference type="Proteomes" id="UP001519924"/>
    </source>
</evidence>
<proteinExistence type="predicted"/>
<sequence>MSAYARIASRRTLDQLVRQRLRTWPQRPPGAKVLGPQGTWLRARPGPPASACQPFLKLPGSKRLRTLPDGLWLHFSPNPDEPYCDILCIEACGSLQNLLDKRSRFAPNTGSLLAVCPLPWLLAPAQDDDPTPRWRLIRLLRAEPTEPLVLPVRDMRVLYGLRARHYEGFASGQVPHPHEYFCPMEALIAERGHEDPAMCELIARASAAANFFRLPDGGGR</sequence>
<accession>A0ABS7F5A1</accession>
<evidence type="ECO:0000313" key="1">
    <source>
        <dbReference type="EMBL" id="MBW8270478.1"/>
    </source>
</evidence>